<dbReference type="Proteomes" id="UP001430584">
    <property type="component" value="Unassembled WGS sequence"/>
</dbReference>
<evidence type="ECO:0000313" key="2">
    <source>
        <dbReference type="EMBL" id="KAL0263431.1"/>
    </source>
</evidence>
<dbReference type="Proteomes" id="UP000034182">
    <property type="component" value="Unassembled WGS sequence"/>
</dbReference>
<name>A0A0G2GH26_9PEZI</name>
<evidence type="ECO:0000256" key="1">
    <source>
        <dbReference type="SAM" id="SignalP"/>
    </source>
</evidence>
<protein>
    <submittedName>
        <fullName evidence="3">Uncharacterized protein</fullName>
    </submittedName>
</protein>
<keyword evidence="1" id="KW-0732">Signal</keyword>
<proteinExistence type="predicted"/>
<dbReference type="AlphaFoldDB" id="A0A0G2GH26"/>
<evidence type="ECO:0000313" key="4">
    <source>
        <dbReference type="Proteomes" id="UP000034182"/>
    </source>
</evidence>
<dbReference type="GeneID" id="92006496"/>
<comment type="caution">
    <text evidence="3">The sequence shown here is derived from an EMBL/GenBank/DDBJ whole genome shotgun (WGS) entry which is preliminary data.</text>
</comment>
<dbReference type="RefSeq" id="XP_066636460.1">
    <property type="nucleotide sequence ID" value="XM_066773893.1"/>
</dbReference>
<feature type="chain" id="PRO_5002544630" evidence="1">
    <location>
        <begin position="21"/>
        <end position="131"/>
    </location>
</feature>
<evidence type="ECO:0000313" key="5">
    <source>
        <dbReference type="Proteomes" id="UP001430584"/>
    </source>
</evidence>
<reference evidence="3 4" key="2">
    <citation type="submission" date="2015-05" db="EMBL/GenBank/DDBJ databases">
        <title>Distinctive expansion of gene families associated with plant cell wall degradation and secondary metabolism in the genomes of grapevine trunk pathogens.</title>
        <authorList>
            <person name="Lawrence D.P."/>
            <person name="Travadon R."/>
            <person name="Rolshausen P.E."/>
            <person name="Baumgartner K."/>
        </authorList>
    </citation>
    <scope>NUCLEOTIDE SEQUENCE [LARGE SCALE GENOMIC DNA]</scope>
    <source>
        <strain evidence="3">DS831</strain>
    </source>
</reference>
<keyword evidence="5" id="KW-1185">Reference proteome</keyword>
<evidence type="ECO:0000313" key="3">
    <source>
        <dbReference type="EMBL" id="KKY22903.1"/>
    </source>
</evidence>
<dbReference type="EMBL" id="LAQI01000071">
    <property type="protein sequence ID" value="KKY22903.1"/>
    <property type="molecule type" value="Genomic_DNA"/>
</dbReference>
<accession>A0A0G2GH26</accession>
<reference evidence="2 5" key="3">
    <citation type="submission" date="2024-02" db="EMBL/GenBank/DDBJ databases">
        <title>De novo assembly and annotation of 12 fungi associated with fruit tree decline syndrome in Ontario, Canada.</title>
        <authorList>
            <person name="Sulman M."/>
            <person name="Ellouze W."/>
            <person name="Ilyukhin E."/>
        </authorList>
    </citation>
    <scope>NUCLEOTIDE SEQUENCE [LARGE SCALE GENOMIC DNA]</scope>
    <source>
        <strain evidence="2 5">FDS-637</strain>
    </source>
</reference>
<dbReference type="EMBL" id="JAJVCZ030000002">
    <property type="protein sequence ID" value="KAL0263431.1"/>
    <property type="molecule type" value="Genomic_DNA"/>
</dbReference>
<gene>
    <name evidence="2" type="ORF">SLS55_002411</name>
    <name evidence="3" type="ORF">UCDDS831_g03337</name>
</gene>
<sequence length="131" mass="14235">MQYLTVIAAAIAPFVALSSAAPPTNNMPNGFVKREVGRVTFCKGANSTGGCLTQTYATNQCILLPEEYKKNVRTFIPDHQNLVRITHSADSCTTHGDLFLEWPGSAQFDDYEGVDYSDMTSFLIQGCTGCA</sequence>
<feature type="signal peptide" evidence="1">
    <location>
        <begin position="1"/>
        <end position="20"/>
    </location>
</feature>
<reference evidence="3 4" key="1">
    <citation type="submission" date="2015-03" db="EMBL/GenBank/DDBJ databases">
        <authorList>
            <person name="Morales-Cruz A."/>
            <person name="Amrine K.C."/>
            <person name="Cantu D."/>
        </authorList>
    </citation>
    <scope>NUCLEOTIDE SEQUENCE [LARGE SCALE GENOMIC DNA]</scope>
    <source>
        <strain evidence="3">DS831</strain>
    </source>
</reference>
<organism evidence="3 4">
    <name type="scientific">Diplodia seriata</name>
    <dbReference type="NCBI Taxonomy" id="420778"/>
    <lineage>
        <taxon>Eukaryota</taxon>
        <taxon>Fungi</taxon>
        <taxon>Dikarya</taxon>
        <taxon>Ascomycota</taxon>
        <taxon>Pezizomycotina</taxon>
        <taxon>Dothideomycetes</taxon>
        <taxon>Dothideomycetes incertae sedis</taxon>
        <taxon>Botryosphaeriales</taxon>
        <taxon>Botryosphaeriaceae</taxon>
        <taxon>Diplodia</taxon>
    </lineage>
</organism>